<dbReference type="PANTHER" id="PTHR37614">
    <property type="entry name" value="OS02G0121400 PROTEIN"/>
    <property type="match status" value="1"/>
</dbReference>
<sequence>MKENALMCTEDLDFTDEEFEVCEILLDLPNLIAEEELRKSRQQQLQPPPPPPRRQPFLVRWGCKNLLVCRKKSIEPSPSTTTLPLPSLHKKKQLIGKVDSTSPESPNMPLSLSTTLTSRCSDDKLDQMTREELREKFRESINGLAECRKLMTNSIKKVRRYCDSKQLASNGDLNATKQQVESTSTCQQREEPSLEVNKRLNYVGSYQVAVIPNQIQNSFIVEPVANLAMELPRPEQQQHLHQYQYPNWQGQIQVRPPPNLLKYSSSSGLVKVNHIGSSQNNNVSTEGAFAQPLDYSKGLADDQRAEAAEARRKRMMKIQQKLNSKVRFKSCDSGNGGL</sequence>
<proteinExistence type="predicted"/>
<gene>
    <name evidence="1" type="ORF">ACH5RR_035240</name>
</gene>
<reference evidence="1 2" key="1">
    <citation type="submission" date="2024-11" db="EMBL/GenBank/DDBJ databases">
        <title>A near-complete genome assembly of Cinchona calisaya.</title>
        <authorList>
            <person name="Lian D.C."/>
            <person name="Zhao X.W."/>
            <person name="Wei L."/>
        </authorList>
    </citation>
    <scope>NUCLEOTIDE SEQUENCE [LARGE SCALE GENOMIC DNA]</scope>
    <source>
        <tissue evidence="1">Nenye</tissue>
    </source>
</reference>
<evidence type="ECO:0000313" key="1">
    <source>
        <dbReference type="EMBL" id="KAL3505399.1"/>
    </source>
</evidence>
<dbReference type="Proteomes" id="UP001630127">
    <property type="component" value="Unassembled WGS sequence"/>
</dbReference>
<protein>
    <submittedName>
        <fullName evidence="1">Uncharacterized protein</fullName>
    </submittedName>
</protein>
<comment type="caution">
    <text evidence="1">The sequence shown here is derived from an EMBL/GenBank/DDBJ whole genome shotgun (WGS) entry which is preliminary data.</text>
</comment>
<accession>A0ABD2YGH1</accession>
<dbReference type="EMBL" id="JBJUIK010000014">
    <property type="protein sequence ID" value="KAL3505399.1"/>
    <property type="molecule type" value="Genomic_DNA"/>
</dbReference>
<keyword evidence="2" id="KW-1185">Reference proteome</keyword>
<evidence type="ECO:0000313" key="2">
    <source>
        <dbReference type="Proteomes" id="UP001630127"/>
    </source>
</evidence>
<dbReference type="AlphaFoldDB" id="A0ABD2YGH1"/>
<name>A0ABD2YGH1_9GENT</name>
<organism evidence="1 2">
    <name type="scientific">Cinchona calisaya</name>
    <dbReference type="NCBI Taxonomy" id="153742"/>
    <lineage>
        <taxon>Eukaryota</taxon>
        <taxon>Viridiplantae</taxon>
        <taxon>Streptophyta</taxon>
        <taxon>Embryophyta</taxon>
        <taxon>Tracheophyta</taxon>
        <taxon>Spermatophyta</taxon>
        <taxon>Magnoliopsida</taxon>
        <taxon>eudicotyledons</taxon>
        <taxon>Gunneridae</taxon>
        <taxon>Pentapetalae</taxon>
        <taxon>asterids</taxon>
        <taxon>lamiids</taxon>
        <taxon>Gentianales</taxon>
        <taxon>Rubiaceae</taxon>
        <taxon>Cinchonoideae</taxon>
        <taxon>Cinchoneae</taxon>
        <taxon>Cinchona</taxon>
    </lineage>
</organism>
<dbReference type="PANTHER" id="PTHR37614:SF2">
    <property type="entry name" value="OS02G0121400 PROTEIN"/>
    <property type="match status" value="1"/>
</dbReference>